<evidence type="ECO:0000256" key="6">
    <source>
        <dbReference type="SAM" id="MobiDB-lite"/>
    </source>
</evidence>
<name>A0A8K0JQC5_9TREE</name>
<dbReference type="SMART" id="SM01313">
    <property type="entry name" value="Sec3-PIP2_bind"/>
    <property type="match status" value="1"/>
</dbReference>
<dbReference type="AlphaFoldDB" id="A0A8K0JQC5"/>
<evidence type="ECO:0000256" key="1">
    <source>
        <dbReference type="ARBA" id="ARBA00006518"/>
    </source>
</evidence>
<accession>A0A8K0JQC5</accession>
<dbReference type="EMBL" id="JABELV010000012">
    <property type="protein sequence ID" value="KAG7571011.1"/>
    <property type="molecule type" value="Genomic_DNA"/>
</dbReference>
<dbReference type="PANTHER" id="PTHR16092:SF14">
    <property type="entry name" value="EXOCYST COMPLEX COMPONENT 1 ISOFORM X1"/>
    <property type="match status" value="1"/>
</dbReference>
<gene>
    <name evidence="8" type="ORF">FFLO_00975</name>
</gene>
<dbReference type="Pfam" id="PF15277">
    <property type="entry name" value="Sec3-PIP2_bind"/>
    <property type="match status" value="1"/>
</dbReference>
<organism evidence="8 9">
    <name type="scientific">Filobasidium floriforme</name>
    <dbReference type="NCBI Taxonomy" id="5210"/>
    <lineage>
        <taxon>Eukaryota</taxon>
        <taxon>Fungi</taxon>
        <taxon>Dikarya</taxon>
        <taxon>Basidiomycota</taxon>
        <taxon>Agaricomycotina</taxon>
        <taxon>Tremellomycetes</taxon>
        <taxon>Filobasidiales</taxon>
        <taxon>Filobasidiaceae</taxon>
        <taxon>Filobasidium</taxon>
    </lineage>
</organism>
<dbReference type="Pfam" id="PF20654">
    <property type="entry name" value="Sec3_C-term"/>
    <property type="match status" value="1"/>
</dbReference>
<dbReference type="Gene3D" id="2.30.29.90">
    <property type="match status" value="1"/>
</dbReference>
<dbReference type="GO" id="GO:0005886">
    <property type="term" value="C:plasma membrane"/>
    <property type="evidence" value="ECO:0007669"/>
    <property type="project" value="TreeGrafter"/>
</dbReference>
<feature type="compositionally biased region" description="Low complexity" evidence="6">
    <location>
        <begin position="169"/>
        <end position="186"/>
    </location>
</feature>
<evidence type="ECO:0000259" key="7">
    <source>
        <dbReference type="SMART" id="SM01313"/>
    </source>
</evidence>
<feature type="region of interest" description="Disordered" evidence="6">
    <location>
        <begin position="338"/>
        <end position="398"/>
    </location>
</feature>
<dbReference type="InterPro" id="IPR048628">
    <property type="entry name" value="Sec3_C"/>
</dbReference>
<reference evidence="8" key="1">
    <citation type="submission" date="2020-04" db="EMBL/GenBank/DDBJ databases">
        <title>Analysis of mating type loci in Filobasidium floriforme.</title>
        <authorList>
            <person name="Nowrousian M."/>
        </authorList>
    </citation>
    <scope>NUCLEOTIDE SEQUENCE</scope>
    <source>
        <strain evidence="8">CBS 6242</strain>
    </source>
</reference>
<evidence type="ECO:0000313" key="9">
    <source>
        <dbReference type="Proteomes" id="UP000812966"/>
    </source>
</evidence>
<dbReference type="Proteomes" id="UP000812966">
    <property type="component" value="Unassembled WGS sequence"/>
</dbReference>
<feature type="domain" description="Exocyst complex component Sec3 PIP2-binding N-terminal" evidence="7">
    <location>
        <begin position="45"/>
        <end position="130"/>
    </location>
</feature>
<dbReference type="GO" id="GO:0006893">
    <property type="term" value="P:Golgi to plasma membrane transport"/>
    <property type="evidence" value="ECO:0007669"/>
    <property type="project" value="TreeGrafter"/>
</dbReference>
<dbReference type="InterPro" id="IPR019160">
    <property type="entry name" value="Sec3_CC"/>
</dbReference>
<dbReference type="InterPro" id="IPR028258">
    <property type="entry name" value="Sec3-PIP2_bind"/>
</dbReference>
<dbReference type="GO" id="GO:0000145">
    <property type="term" value="C:exocyst"/>
    <property type="evidence" value="ECO:0007669"/>
    <property type="project" value="InterPro"/>
</dbReference>
<dbReference type="Pfam" id="PF09763">
    <property type="entry name" value="Sec3_CC"/>
    <property type="match status" value="1"/>
</dbReference>
<keyword evidence="4 5" id="KW-0175">Coiled coil</keyword>
<dbReference type="GO" id="GO:0005546">
    <property type="term" value="F:phosphatidylinositol-4,5-bisphosphate binding"/>
    <property type="evidence" value="ECO:0007669"/>
    <property type="project" value="TreeGrafter"/>
</dbReference>
<feature type="region of interest" description="Disordered" evidence="6">
    <location>
        <begin position="150"/>
        <end position="319"/>
    </location>
</feature>
<evidence type="ECO:0000256" key="5">
    <source>
        <dbReference type="SAM" id="Coils"/>
    </source>
</evidence>
<feature type="compositionally biased region" description="Basic and acidic residues" evidence="6">
    <location>
        <begin position="354"/>
        <end position="369"/>
    </location>
</feature>
<evidence type="ECO:0000256" key="2">
    <source>
        <dbReference type="ARBA" id="ARBA00022448"/>
    </source>
</evidence>
<feature type="compositionally biased region" description="Polar residues" evidence="6">
    <location>
        <begin position="188"/>
        <end position="223"/>
    </location>
</feature>
<evidence type="ECO:0000256" key="4">
    <source>
        <dbReference type="ARBA" id="ARBA00023054"/>
    </source>
</evidence>
<feature type="coiled-coil region" evidence="5">
    <location>
        <begin position="533"/>
        <end position="581"/>
    </location>
</feature>
<protein>
    <recommendedName>
        <fullName evidence="7">Exocyst complex component Sec3 PIP2-binding N-terminal domain-containing protein</fullName>
    </recommendedName>
</protein>
<feature type="compositionally biased region" description="Polar residues" evidence="6">
    <location>
        <begin position="233"/>
        <end position="247"/>
    </location>
</feature>
<comment type="caution">
    <text evidence="8">The sequence shown here is derived from an EMBL/GenBank/DDBJ whole genome shotgun (WGS) entry which is preliminary data.</text>
</comment>
<keyword evidence="3" id="KW-0268">Exocytosis</keyword>
<dbReference type="PANTHER" id="PTHR16092">
    <property type="entry name" value="SEC3/SYNTAXIN-RELATED"/>
    <property type="match status" value="1"/>
</dbReference>
<dbReference type="CDD" id="cd13315">
    <property type="entry name" value="PH_Sec3"/>
    <property type="match status" value="1"/>
</dbReference>
<proteinExistence type="inferred from homology"/>
<dbReference type="GO" id="GO:0006887">
    <property type="term" value="P:exocytosis"/>
    <property type="evidence" value="ECO:0007669"/>
    <property type="project" value="UniProtKB-KW"/>
</dbReference>
<sequence>METQQQIKQSLFSHRGPDGQLDETYIAHLKIWEDVPVGSGQPDEGNKKARYLMLSVSKYGKVFLHKAKRNNNGSFSKGKTWNLEDMRQIEVVTPQTFALTMTSRTYIWQTERPRDQQVFLATVCKIYRKYTQGRLPSLLNLNLQIDEVPTESVSPPPVHAQPTLYNGGAPSASQSSLAAPPALRSRQGSHSSVASSQMTGQESHYTAPSTRQRPSGSYPNASSPLAERPSGLASRNVSEARTPTQATYGFREQAIPPPATLQIPPVQQSQPPPPPAQAGQSSEVPVEDGYASDAMLTPVPATSGGFEQALTPPALPRRNIDAPVRSEEKKRAMLPPIITNASGSTAAPRSAVAVEREQAKREVETSREQETDEEADREPQPRARRASFVAPPTTTPYSRDMLLRAGAGSFAQAEALLEQDNADGEEMEDATMANIEEILEGFDWGNHAVESSGSYRAGAEAIEARLLDELNALEAANIHAFLESDDRIQSVLKGINDAIAEMDEMDTRITGYKMQLGGVTEDIAFIESQNRGLQVQTANQQALLKELEQLLENVSVDPGALRSLTQESLETERGIQNLESALSTLYKALLAIRDRDTNDMAAAAGRKDEYETYNRQFCLRLVEYLMIMIKFQAETSAGAAASKASSGEIPPHAQMEQKLGMYCGLILYMIEMDEERYQKLCTNYFSTASELHTKEMKGLFMALIGKLKKPTEEKEDESSFISAAAISTKSGAMQRSRTVMGNLRGGDKKDKRADGGEMKGSVALDKALQSIAVQLGREEAFIADFLHITDSMLTYADYMDLDSYFRRQAVRYTTKGMQPATVKLRRSALDLIFGFVSGELKDWVDAALQRDRVQVFGMMAVCEKAIQDAEDRSAIFYLNILQRQMQRLQSLVERYIADQVKAIENAQLSNRKRRGVVFFIKHFPVFVSKVEAQLVDYDDFAARNVANAGYEKIVNTMLDTLQHMAKMDRSDVAGEDKGQLNHSIIMIENLQFFVQDAAKHDIPALHGFMERAKSMYDENMTAYIRAVLRRSFGRPWDFFEAVQKQLRASSAQEISSSPSYNKAALKRAVKDISSGKEMRKAVEALVKRIEKHYSLDESDLAGTDDAVAMSNEAAALIGVVIQSCEKLLVAEVGKWSSLMGQCYAEAAASGVGLEYGPNDVEGAFRKARG</sequence>
<evidence type="ECO:0000256" key="3">
    <source>
        <dbReference type="ARBA" id="ARBA00022483"/>
    </source>
</evidence>
<evidence type="ECO:0000313" key="8">
    <source>
        <dbReference type="EMBL" id="KAG7571011.1"/>
    </source>
</evidence>
<keyword evidence="2" id="KW-0813">Transport</keyword>
<keyword evidence="9" id="KW-1185">Reference proteome</keyword>
<comment type="similarity">
    <text evidence="1">Belongs to the SEC3 family.</text>
</comment>